<feature type="region of interest" description="Actin-binding" evidence="6">
    <location>
        <begin position="29"/>
        <end position="51"/>
    </location>
</feature>
<keyword evidence="4" id="KW-0505">Motor protein</keyword>
<feature type="region of interest" description="Disordered" evidence="7">
    <location>
        <begin position="1"/>
        <end position="20"/>
    </location>
</feature>
<dbReference type="InterPro" id="IPR001609">
    <property type="entry name" value="Myosin_head_motor_dom-like"/>
</dbReference>
<dbReference type="PANTHER" id="PTHR13140">
    <property type="entry name" value="MYOSIN"/>
    <property type="match status" value="1"/>
</dbReference>
<dbReference type="Pfam" id="PF00063">
    <property type="entry name" value="Myosin_head"/>
    <property type="match status" value="1"/>
</dbReference>
<dbReference type="OrthoDB" id="6108017at2759"/>
<feature type="domain" description="Myosin motor" evidence="8">
    <location>
        <begin position="1"/>
        <end position="150"/>
    </location>
</feature>
<proteinExistence type="inferred from homology"/>
<sequence length="216" mass="25054">MFLVESSIGSPTHSKQNKETVGSQFRNSLNALMTTLNDTTPHYIRCVKPNDSKLPFVFDIQRAVDQLRACCVLETIRISAAGFPSRWTYVDFFLRYRILLKSKKINRNDPKLTCQQIVEEHIGTKDNYKFSNTKIFFRASQVAYLERKRADIRKDCSILIQKTWLNTYAKKTYLQIQTSVLIIQQCGKAYLARRYRSADKQNNAICNYFSSSGSNY</sequence>
<organism evidence="9 10">
    <name type="scientific">Acyrthosiphon pisum</name>
    <name type="common">Pea aphid</name>
    <dbReference type="NCBI Taxonomy" id="7029"/>
    <lineage>
        <taxon>Eukaryota</taxon>
        <taxon>Metazoa</taxon>
        <taxon>Ecdysozoa</taxon>
        <taxon>Arthropoda</taxon>
        <taxon>Hexapoda</taxon>
        <taxon>Insecta</taxon>
        <taxon>Pterygota</taxon>
        <taxon>Neoptera</taxon>
        <taxon>Paraneoptera</taxon>
        <taxon>Hemiptera</taxon>
        <taxon>Sternorrhyncha</taxon>
        <taxon>Aphidomorpha</taxon>
        <taxon>Aphidoidea</taxon>
        <taxon>Aphididae</taxon>
        <taxon>Macrosiphini</taxon>
        <taxon>Acyrthosiphon</taxon>
    </lineage>
</organism>
<keyword evidence="1" id="KW-0547">Nucleotide-binding</keyword>
<dbReference type="Gene3D" id="1.20.5.190">
    <property type="match status" value="1"/>
</dbReference>
<evidence type="ECO:0000313" key="9">
    <source>
        <dbReference type="EnsemblMetazoa" id="XP_029347471.1"/>
    </source>
</evidence>
<dbReference type="GO" id="GO:0005737">
    <property type="term" value="C:cytoplasm"/>
    <property type="evidence" value="ECO:0007669"/>
    <property type="project" value="TreeGrafter"/>
</dbReference>
<keyword evidence="10" id="KW-1185">Reference proteome</keyword>
<dbReference type="GO" id="GO:0016459">
    <property type="term" value="C:myosin complex"/>
    <property type="evidence" value="ECO:0007669"/>
    <property type="project" value="UniProtKB-KW"/>
</dbReference>
<dbReference type="KEGG" id="api:115034481"/>
<evidence type="ECO:0000256" key="6">
    <source>
        <dbReference type="PROSITE-ProRule" id="PRU00782"/>
    </source>
</evidence>
<evidence type="ECO:0000256" key="7">
    <source>
        <dbReference type="SAM" id="MobiDB-lite"/>
    </source>
</evidence>
<name>A0A8R2JUX3_ACYPI</name>
<evidence type="ECO:0000259" key="8">
    <source>
        <dbReference type="PROSITE" id="PS51456"/>
    </source>
</evidence>
<reference evidence="9" key="2">
    <citation type="submission" date="2022-06" db="UniProtKB">
        <authorList>
            <consortium name="EnsemblMetazoa"/>
        </authorList>
    </citation>
    <scope>IDENTIFICATION</scope>
</reference>
<comment type="similarity">
    <text evidence="6">Belongs to the TRAFAC class myosin-kinesin ATPase superfamily. Myosin family.</text>
</comment>
<dbReference type="RefSeq" id="XP_029347471.1">
    <property type="nucleotide sequence ID" value="XM_029491611.1"/>
</dbReference>
<dbReference type="SUPFAM" id="SSF52540">
    <property type="entry name" value="P-loop containing nucleoside triphosphate hydrolases"/>
    <property type="match status" value="1"/>
</dbReference>
<keyword evidence="5 6" id="KW-0009">Actin-binding</keyword>
<dbReference type="EnsemblMetazoa" id="XM_029491611.1">
    <property type="protein sequence ID" value="XP_029347471.1"/>
    <property type="gene ID" value="LOC115034481"/>
</dbReference>
<feature type="compositionally biased region" description="Polar residues" evidence="7">
    <location>
        <begin position="7"/>
        <end position="20"/>
    </location>
</feature>
<dbReference type="Gene3D" id="3.40.850.10">
    <property type="entry name" value="Kinesin motor domain"/>
    <property type="match status" value="1"/>
</dbReference>
<dbReference type="GO" id="GO:0016020">
    <property type="term" value="C:membrane"/>
    <property type="evidence" value="ECO:0007669"/>
    <property type="project" value="TreeGrafter"/>
</dbReference>
<evidence type="ECO:0000256" key="4">
    <source>
        <dbReference type="ARBA" id="ARBA00023175"/>
    </source>
</evidence>
<evidence type="ECO:0000256" key="5">
    <source>
        <dbReference type="ARBA" id="ARBA00023203"/>
    </source>
</evidence>
<comment type="caution">
    <text evidence="6">Lacks conserved residue(s) required for the propagation of feature annotation.</text>
</comment>
<evidence type="ECO:0000256" key="3">
    <source>
        <dbReference type="ARBA" id="ARBA00023123"/>
    </source>
</evidence>
<dbReference type="Gene3D" id="6.20.240.20">
    <property type="match status" value="1"/>
</dbReference>
<dbReference type="GO" id="GO:0005524">
    <property type="term" value="F:ATP binding"/>
    <property type="evidence" value="ECO:0007669"/>
    <property type="project" value="UniProtKB-KW"/>
</dbReference>
<dbReference type="AlphaFoldDB" id="A0A8R2JUX3"/>
<dbReference type="Gene3D" id="1.20.58.530">
    <property type="match status" value="1"/>
</dbReference>
<dbReference type="InterPro" id="IPR036961">
    <property type="entry name" value="Kinesin_motor_dom_sf"/>
</dbReference>
<dbReference type="SMART" id="SM00242">
    <property type="entry name" value="MYSc"/>
    <property type="match status" value="1"/>
</dbReference>
<dbReference type="PROSITE" id="PS51456">
    <property type="entry name" value="MYOSIN_MOTOR"/>
    <property type="match status" value="1"/>
</dbReference>
<dbReference type="PANTHER" id="PTHR13140:SF706">
    <property type="entry name" value="DILUTE CLASS UNCONVENTIONAL MYOSIN, ISOFORM C"/>
    <property type="match status" value="1"/>
</dbReference>
<evidence type="ECO:0000313" key="10">
    <source>
        <dbReference type="Proteomes" id="UP000007819"/>
    </source>
</evidence>
<keyword evidence="2" id="KW-0067">ATP-binding</keyword>
<dbReference type="GO" id="GO:0007015">
    <property type="term" value="P:actin filament organization"/>
    <property type="evidence" value="ECO:0007669"/>
    <property type="project" value="TreeGrafter"/>
</dbReference>
<evidence type="ECO:0000256" key="2">
    <source>
        <dbReference type="ARBA" id="ARBA00022840"/>
    </source>
</evidence>
<dbReference type="GO" id="GO:0051015">
    <property type="term" value="F:actin filament binding"/>
    <property type="evidence" value="ECO:0007669"/>
    <property type="project" value="TreeGrafter"/>
</dbReference>
<evidence type="ECO:0000256" key="1">
    <source>
        <dbReference type="ARBA" id="ARBA00022741"/>
    </source>
</evidence>
<dbReference type="GO" id="GO:0000146">
    <property type="term" value="F:microfilament motor activity"/>
    <property type="evidence" value="ECO:0007669"/>
    <property type="project" value="TreeGrafter"/>
</dbReference>
<protein>
    <recommendedName>
        <fullName evidence="8">Myosin motor domain-containing protein</fullName>
    </recommendedName>
</protein>
<dbReference type="GeneID" id="115034481"/>
<dbReference type="InterPro" id="IPR027417">
    <property type="entry name" value="P-loop_NTPase"/>
</dbReference>
<dbReference type="Proteomes" id="UP000007819">
    <property type="component" value="Chromosome A3"/>
</dbReference>
<accession>A0A8R2JUX3</accession>
<reference evidence="10" key="1">
    <citation type="submission" date="2010-06" db="EMBL/GenBank/DDBJ databases">
        <authorList>
            <person name="Jiang H."/>
            <person name="Abraham K."/>
            <person name="Ali S."/>
            <person name="Alsbrooks S.L."/>
            <person name="Anim B.N."/>
            <person name="Anosike U.S."/>
            <person name="Attaway T."/>
            <person name="Bandaranaike D.P."/>
            <person name="Battles P.K."/>
            <person name="Bell S.N."/>
            <person name="Bell A.V."/>
            <person name="Beltran B."/>
            <person name="Bickham C."/>
            <person name="Bustamante Y."/>
            <person name="Caleb T."/>
            <person name="Canada A."/>
            <person name="Cardenas V."/>
            <person name="Carter K."/>
            <person name="Chacko J."/>
            <person name="Chandrabose M.N."/>
            <person name="Chavez D."/>
            <person name="Chavez A."/>
            <person name="Chen L."/>
            <person name="Chu H.-S."/>
            <person name="Claassen K.J."/>
            <person name="Cockrell R."/>
            <person name="Collins M."/>
            <person name="Cooper J.A."/>
            <person name="Cree A."/>
            <person name="Curry S.M."/>
            <person name="Da Y."/>
            <person name="Dao M.D."/>
            <person name="Das B."/>
            <person name="Davila M.-L."/>
            <person name="Davy-Carroll L."/>
            <person name="Denson S."/>
            <person name="Dinh H."/>
            <person name="Ebong V.E."/>
            <person name="Edwards J.R."/>
            <person name="Egan A."/>
            <person name="El-Daye J."/>
            <person name="Escobedo L."/>
            <person name="Fernandez S."/>
            <person name="Fernando P.R."/>
            <person name="Flagg N."/>
            <person name="Forbes L.D."/>
            <person name="Fowler R.G."/>
            <person name="Fu Q."/>
            <person name="Gabisi R.A."/>
            <person name="Ganer J."/>
            <person name="Garbino Pronczuk A."/>
            <person name="Garcia R.M."/>
            <person name="Garner T."/>
            <person name="Garrett T.E."/>
            <person name="Gonzalez D.A."/>
            <person name="Hamid H."/>
            <person name="Hawkins E.S."/>
            <person name="Hirani K."/>
            <person name="Hogues M.E."/>
            <person name="Hollins B."/>
            <person name="Hsiao C.-H."/>
            <person name="Jabil R."/>
            <person name="James M.L."/>
            <person name="Jhangiani S.N."/>
            <person name="Johnson B."/>
            <person name="Johnson Q."/>
            <person name="Joshi V."/>
            <person name="Kalu J.B."/>
            <person name="Kam C."/>
            <person name="Kashfia A."/>
            <person name="Keebler J."/>
            <person name="Kisamo H."/>
            <person name="Kovar C.L."/>
            <person name="Lago L.A."/>
            <person name="Lai C.-Y."/>
            <person name="Laidlaw J."/>
            <person name="Lara F."/>
            <person name="Le T.-K."/>
            <person name="Lee S.L."/>
            <person name="Legall F.H."/>
            <person name="Lemon S.J."/>
            <person name="Lewis L.R."/>
            <person name="Li B."/>
            <person name="Liu Y."/>
            <person name="Liu Y.-S."/>
            <person name="Lopez J."/>
            <person name="Lozado R.J."/>
            <person name="Lu J."/>
            <person name="Madu R.C."/>
            <person name="Maheshwari M."/>
            <person name="Maheshwari R."/>
            <person name="Malloy K."/>
            <person name="Martinez E."/>
            <person name="Mathew T."/>
            <person name="Mercado I.C."/>
            <person name="Mercado C."/>
            <person name="Meyer B."/>
            <person name="Montgomery K."/>
            <person name="Morgan M.B."/>
            <person name="Munidasa M."/>
            <person name="Nazareth L.V."/>
            <person name="Nelson J."/>
            <person name="Ng B.M."/>
            <person name="Nguyen N.B."/>
            <person name="Nguyen P.Q."/>
            <person name="Nguyen T."/>
            <person name="Obregon M."/>
            <person name="Okwuonu G.O."/>
            <person name="Onwere C.G."/>
            <person name="Orozco G."/>
            <person name="Parra A."/>
            <person name="Patel S."/>
            <person name="Patil S."/>
            <person name="Perez A."/>
            <person name="Perez Y."/>
            <person name="Pham C."/>
            <person name="Primus E.L."/>
            <person name="Pu L.-L."/>
            <person name="Puazo M."/>
            <person name="Qin X."/>
            <person name="Quiroz J.B."/>
            <person name="Reese J."/>
            <person name="Richards S."/>
            <person name="Rives C.M."/>
            <person name="Robberts R."/>
            <person name="Ruiz S.J."/>
            <person name="Ruiz M.J."/>
            <person name="Santibanez J."/>
            <person name="Schneider B.W."/>
            <person name="Sisson I."/>
            <person name="Smith M."/>
            <person name="Sodergren E."/>
            <person name="Song X.-Z."/>
            <person name="Song B.B."/>
            <person name="Summersgill H."/>
            <person name="Thelus R."/>
            <person name="Thornton R.D."/>
            <person name="Trejos Z.Y."/>
            <person name="Usmani K."/>
            <person name="Vattathil S."/>
            <person name="Villasana D."/>
            <person name="Walker D.L."/>
            <person name="Wang S."/>
            <person name="Wang K."/>
            <person name="White C.S."/>
            <person name="Williams A.C."/>
            <person name="Williamson J."/>
            <person name="Wilson K."/>
            <person name="Woghiren I.O."/>
            <person name="Woodworth J.R."/>
            <person name="Worley K.C."/>
            <person name="Wright R.A."/>
            <person name="Wu W."/>
            <person name="Young L."/>
            <person name="Zhang L."/>
            <person name="Zhang J."/>
            <person name="Zhu Y."/>
            <person name="Muzny D.M."/>
            <person name="Weinstock G."/>
            <person name="Gibbs R.A."/>
        </authorList>
    </citation>
    <scope>NUCLEOTIDE SEQUENCE [LARGE SCALE GENOMIC DNA]</scope>
    <source>
        <strain evidence="10">LSR1</strain>
    </source>
</reference>
<keyword evidence="3 6" id="KW-0518">Myosin</keyword>